<evidence type="ECO:0000313" key="4">
    <source>
        <dbReference type="EMBL" id="KRG43343.1"/>
    </source>
</evidence>
<feature type="compositionally biased region" description="Low complexity" evidence="1">
    <location>
        <begin position="313"/>
        <end position="323"/>
    </location>
</feature>
<dbReference type="Proteomes" id="UP000051802">
    <property type="component" value="Unassembled WGS sequence"/>
</dbReference>
<feature type="domain" description="DUF2272" evidence="3">
    <location>
        <begin position="82"/>
        <end position="299"/>
    </location>
</feature>
<dbReference type="Pfam" id="PF10030">
    <property type="entry name" value="DUF2272"/>
    <property type="match status" value="1"/>
</dbReference>
<dbReference type="AlphaFoldDB" id="A0A0R0AEV3"/>
<reference evidence="4 5" key="1">
    <citation type="submission" date="2015-10" db="EMBL/GenBank/DDBJ databases">
        <title>Genome sequencing and analysis of members of genus Stenotrophomonas.</title>
        <authorList>
            <person name="Patil P.P."/>
            <person name="Midha S."/>
            <person name="Patil P.B."/>
        </authorList>
    </citation>
    <scope>NUCLEOTIDE SEQUENCE [LARGE SCALE GENOMIC DNA]</scope>
    <source>
        <strain evidence="4 5">JCM 16536</strain>
    </source>
</reference>
<name>A0A0R0AEV3_9GAMM</name>
<evidence type="ECO:0000256" key="1">
    <source>
        <dbReference type="SAM" id="MobiDB-lite"/>
    </source>
</evidence>
<evidence type="ECO:0000259" key="3">
    <source>
        <dbReference type="Pfam" id="PF10030"/>
    </source>
</evidence>
<organism evidence="4 5">
    <name type="scientific">Stenotrophomonas panacihumi</name>
    <dbReference type="NCBI Taxonomy" id="676599"/>
    <lineage>
        <taxon>Bacteria</taxon>
        <taxon>Pseudomonadati</taxon>
        <taxon>Pseudomonadota</taxon>
        <taxon>Gammaproteobacteria</taxon>
        <taxon>Lysobacterales</taxon>
        <taxon>Lysobacteraceae</taxon>
        <taxon>Stenotrophomonas</taxon>
    </lineage>
</organism>
<feature type="compositionally biased region" description="Pro residues" evidence="1">
    <location>
        <begin position="324"/>
        <end position="347"/>
    </location>
</feature>
<keyword evidence="5" id="KW-1185">Reference proteome</keyword>
<keyword evidence="2" id="KW-0732">Signal</keyword>
<gene>
    <name evidence="4" type="ORF">ARC20_09850</name>
</gene>
<sequence>MKFHALIRCSLALLLLACGHAAAAEICDLPPRYGLSAAAMSIVRTACNEHRAWNQPFIDTQGRVASLSLTEAERGELSYGGMSAWMRVASYWRDSGLLQSVADRPGARSCMAPDGSRWSEVDCRAFLIDTPWSAAFVSWVMARAGVAGFHASARHLDYIRAAYRAQDGDAYTFTDPENSKPEPGDLLCLLRGRDDVVGFAGLSAALSRTGAVGWPSHCDIVIAANVGGDRTLYLIGGNVFNTVMMRKLPLDRTGRLVLPKPLATGDGSEDGVGVALDCSPARESQCDLNRRDWAALLKLRPTARLIAPPPQALPTVTPTTPTQTPMPPGFPRVVPPRPVQQPVPATPVEPDKPIKPL</sequence>
<feature type="chain" id="PRO_5006390674" description="DUF2272 domain-containing protein" evidence="2">
    <location>
        <begin position="24"/>
        <end position="357"/>
    </location>
</feature>
<dbReference type="EMBL" id="LLXU01000075">
    <property type="protein sequence ID" value="KRG43343.1"/>
    <property type="molecule type" value="Genomic_DNA"/>
</dbReference>
<evidence type="ECO:0000256" key="2">
    <source>
        <dbReference type="SAM" id="SignalP"/>
    </source>
</evidence>
<feature type="signal peptide" evidence="2">
    <location>
        <begin position="1"/>
        <end position="23"/>
    </location>
</feature>
<protein>
    <recommendedName>
        <fullName evidence="3">DUF2272 domain-containing protein</fullName>
    </recommendedName>
</protein>
<accession>A0A0R0AEV3</accession>
<dbReference type="OrthoDB" id="8836344at2"/>
<proteinExistence type="predicted"/>
<evidence type="ECO:0000313" key="5">
    <source>
        <dbReference type="Proteomes" id="UP000051802"/>
    </source>
</evidence>
<dbReference type="STRING" id="676599.ARC20_09850"/>
<dbReference type="RefSeq" id="WP_057646427.1">
    <property type="nucleotide sequence ID" value="NZ_LLXU01000075.1"/>
</dbReference>
<comment type="caution">
    <text evidence="4">The sequence shown here is derived from an EMBL/GenBank/DDBJ whole genome shotgun (WGS) entry which is preliminary data.</text>
</comment>
<dbReference type="InterPro" id="IPR019262">
    <property type="entry name" value="DUF2272"/>
</dbReference>
<dbReference type="InterPro" id="IPR014545">
    <property type="entry name" value="UCP028415"/>
</dbReference>
<feature type="region of interest" description="Disordered" evidence="1">
    <location>
        <begin position="308"/>
        <end position="357"/>
    </location>
</feature>
<dbReference type="PIRSF" id="PIRSF028415">
    <property type="entry name" value="UCP028415"/>
    <property type="match status" value="1"/>
</dbReference>